<dbReference type="EMBL" id="AYZJ01000029">
    <property type="protein sequence ID" value="KRN23050.1"/>
    <property type="molecule type" value="Genomic_DNA"/>
</dbReference>
<sequence length="81" mass="8841">MAERKRRFKAVIDGKEYTIIGPGTTAHFEAVTTLLNQRLAALREASPKLTKEDAAVLLAFNALSDQVDQAAAQQKTEEPDA</sequence>
<reference evidence="1 2" key="1">
    <citation type="journal article" date="2015" name="Genome Announc.">
        <title>Expanding the biotechnology potential of lactobacilli through comparative genomics of 213 strains and associated genera.</title>
        <authorList>
            <person name="Sun Z."/>
            <person name="Harris H.M."/>
            <person name="McCann A."/>
            <person name="Guo C."/>
            <person name="Argimon S."/>
            <person name="Zhang W."/>
            <person name="Yang X."/>
            <person name="Jeffery I.B."/>
            <person name="Cooney J.C."/>
            <person name="Kagawa T.F."/>
            <person name="Liu W."/>
            <person name="Song Y."/>
            <person name="Salvetti E."/>
            <person name="Wrobel A."/>
            <person name="Rasinkangas P."/>
            <person name="Parkhill J."/>
            <person name="Rea M.C."/>
            <person name="O'Sullivan O."/>
            <person name="Ritari J."/>
            <person name="Douillard F.P."/>
            <person name="Paul Ross R."/>
            <person name="Yang R."/>
            <person name="Briner A.E."/>
            <person name="Felis G.E."/>
            <person name="de Vos W.M."/>
            <person name="Barrangou R."/>
            <person name="Klaenhammer T.R."/>
            <person name="Caufield P.W."/>
            <person name="Cui Y."/>
            <person name="Zhang H."/>
            <person name="O'Toole P.W."/>
        </authorList>
    </citation>
    <scope>NUCLEOTIDE SEQUENCE [LARGE SCALE GENOMIC DNA]</scope>
    <source>
        <strain evidence="1 2">DSM 22697</strain>
    </source>
</reference>
<dbReference type="Gene3D" id="6.10.250.790">
    <property type="match status" value="1"/>
</dbReference>
<evidence type="ECO:0000313" key="2">
    <source>
        <dbReference type="Proteomes" id="UP000050865"/>
    </source>
</evidence>
<evidence type="ECO:0000313" key="1">
    <source>
        <dbReference type="EMBL" id="KRN23050.1"/>
    </source>
</evidence>
<protein>
    <recommendedName>
        <fullName evidence="3">Cell division protein ZapA</fullName>
    </recommendedName>
</protein>
<dbReference type="OrthoDB" id="2139724at2"/>
<proteinExistence type="predicted"/>
<keyword evidence="2" id="KW-1185">Reference proteome</keyword>
<comment type="caution">
    <text evidence="1">The sequence shown here is derived from an EMBL/GenBank/DDBJ whole genome shotgun (WGS) entry which is preliminary data.</text>
</comment>
<dbReference type="PATRIC" id="fig|1423730.4.peg.1767"/>
<dbReference type="InterPro" id="IPR007838">
    <property type="entry name" value="Cell_div_ZapA-like"/>
</dbReference>
<organism evidence="1 2">
    <name type="scientific">Lacticaseibacillus camelliae DSM 22697 = JCM 13995</name>
    <dbReference type="NCBI Taxonomy" id="1423730"/>
    <lineage>
        <taxon>Bacteria</taxon>
        <taxon>Bacillati</taxon>
        <taxon>Bacillota</taxon>
        <taxon>Bacilli</taxon>
        <taxon>Lactobacillales</taxon>
        <taxon>Lactobacillaceae</taxon>
        <taxon>Lacticaseibacillus</taxon>
    </lineage>
</organism>
<accession>A0A0R2FCV7</accession>
<gene>
    <name evidence="1" type="ORF">FC75_GL001690</name>
</gene>
<dbReference type="InterPro" id="IPR036192">
    <property type="entry name" value="Cell_div_ZapA-like_sf"/>
</dbReference>
<dbReference type="InterPro" id="IPR053712">
    <property type="entry name" value="Bac_CellDiv_Activator"/>
</dbReference>
<dbReference type="SUPFAM" id="SSF102829">
    <property type="entry name" value="Cell division protein ZapA-like"/>
    <property type="match status" value="1"/>
</dbReference>
<evidence type="ECO:0008006" key="3">
    <source>
        <dbReference type="Google" id="ProtNLM"/>
    </source>
</evidence>
<dbReference type="Proteomes" id="UP000050865">
    <property type="component" value="Unassembled WGS sequence"/>
</dbReference>
<dbReference type="AlphaFoldDB" id="A0A0R2FCV7"/>
<dbReference type="RefSeq" id="WP_054663072.1">
    <property type="nucleotide sequence ID" value="NZ_AYZJ01000029.1"/>
</dbReference>
<dbReference type="Pfam" id="PF05164">
    <property type="entry name" value="ZapA"/>
    <property type="match status" value="1"/>
</dbReference>
<dbReference type="STRING" id="1423730.FC75_GL001690"/>
<name>A0A0R2FCV7_9LACO</name>